<keyword evidence="7" id="KW-0479">Metal-binding</keyword>
<dbReference type="InterPro" id="IPR015700">
    <property type="entry name" value="RPC1"/>
</dbReference>
<dbReference type="Pfam" id="PF04983">
    <property type="entry name" value="RNA_pol_Rpb1_3"/>
    <property type="match status" value="1"/>
</dbReference>
<dbReference type="GO" id="GO:0003677">
    <property type="term" value="F:DNA binding"/>
    <property type="evidence" value="ECO:0007669"/>
    <property type="project" value="InterPro"/>
</dbReference>
<evidence type="ECO:0000256" key="10">
    <source>
        <dbReference type="ARBA" id="ARBA00023163"/>
    </source>
</evidence>
<dbReference type="InterPro" id="IPR035697">
    <property type="entry name" value="RNAP_III_RPC1_N"/>
</dbReference>
<dbReference type="InterPro" id="IPR007083">
    <property type="entry name" value="RNA_pol_Rpb1_4"/>
</dbReference>
<dbReference type="GO" id="GO:0005634">
    <property type="term" value="C:nucleus"/>
    <property type="evidence" value="ECO:0007669"/>
    <property type="project" value="UniProtKB-SubCell"/>
</dbReference>
<dbReference type="Pfam" id="PF00623">
    <property type="entry name" value="RNA_pol_Rpb1_2"/>
    <property type="match status" value="1"/>
</dbReference>
<dbReference type="Gene3D" id="1.10.274.100">
    <property type="entry name" value="RNA polymerase Rpb1, domain 3"/>
    <property type="match status" value="1"/>
</dbReference>
<dbReference type="EC" id="2.7.7.6" evidence="14"/>
<evidence type="ECO:0000256" key="11">
    <source>
        <dbReference type="ARBA" id="ARBA00023242"/>
    </source>
</evidence>
<keyword evidence="8" id="KW-0862">Zinc</keyword>
<feature type="domain" description="RNA polymerase N-terminal" evidence="17">
    <location>
        <begin position="278"/>
        <end position="584"/>
    </location>
</feature>
<keyword evidence="11" id="KW-0539">Nucleus</keyword>
<dbReference type="FunFam" id="2.40.40.20:FF:000019">
    <property type="entry name" value="DNA-directed RNA polymerase II subunit RPB1"/>
    <property type="match status" value="1"/>
</dbReference>
<dbReference type="CDD" id="cd02736">
    <property type="entry name" value="RNAP_III_Rpc1_C"/>
    <property type="match status" value="1"/>
</dbReference>
<dbReference type="SUPFAM" id="SSF64484">
    <property type="entry name" value="beta and beta-prime subunits of DNA dependent RNA-polymerase"/>
    <property type="match status" value="1"/>
</dbReference>
<dbReference type="Gene3D" id="6.10.250.2940">
    <property type="match status" value="1"/>
</dbReference>
<keyword evidence="15" id="KW-0175">Coiled coil</keyword>
<dbReference type="CDD" id="cd02583">
    <property type="entry name" value="RNAP_III_RPC1_N"/>
    <property type="match status" value="1"/>
</dbReference>
<organism evidence="18 19">
    <name type="scientific">Cryptosporidium parvum</name>
    <dbReference type="NCBI Taxonomy" id="5807"/>
    <lineage>
        <taxon>Eukaryota</taxon>
        <taxon>Sar</taxon>
        <taxon>Alveolata</taxon>
        <taxon>Apicomplexa</taxon>
        <taxon>Conoidasida</taxon>
        <taxon>Coccidia</taxon>
        <taxon>Eucoccidiorida</taxon>
        <taxon>Eimeriorina</taxon>
        <taxon>Cryptosporidiidae</taxon>
        <taxon>Cryptosporidium</taxon>
    </lineage>
</organism>
<dbReference type="InterPro" id="IPR007081">
    <property type="entry name" value="RNA_pol_Rpb1_5"/>
</dbReference>
<dbReference type="InterPro" id="IPR035698">
    <property type="entry name" value="RNAP_III_Rpc1_C"/>
</dbReference>
<comment type="subunit">
    <text evidence="3">Component of the RNA polymerase III (Pol III) complex consisting of 17 subunits.</text>
</comment>
<keyword evidence="9" id="KW-0460">Magnesium</keyword>
<comment type="similarity">
    <text evidence="2 14">Belongs to the RNA polymerase beta' chain family.</text>
</comment>
<keyword evidence="5 14" id="KW-0808">Transferase</keyword>
<dbReference type="InterPro" id="IPR007066">
    <property type="entry name" value="RNA_pol_Rpb1_3"/>
</dbReference>
<dbReference type="FunFam" id="1.10.150.390:FF:000004">
    <property type="entry name" value="DNA-directed RNA polymerase subunit"/>
    <property type="match status" value="1"/>
</dbReference>
<dbReference type="InterPro" id="IPR044893">
    <property type="entry name" value="RNA_pol_Rpb1_clamp_domain"/>
</dbReference>
<keyword evidence="6 14" id="KW-0548">Nucleotidyltransferase</keyword>
<dbReference type="Pfam" id="PF04998">
    <property type="entry name" value="RNA_pol_Rpb1_5"/>
    <property type="match status" value="1"/>
</dbReference>
<gene>
    <name evidence="18" type="ORF">1MB.424</name>
</gene>
<reference evidence="18 19" key="1">
    <citation type="journal article" date="2003" name="Genome Res.">
        <title>Integrated mapping, chromosomal sequencing and sequence analysis of Cryptosporidium parvum.</title>
        <authorList>
            <person name="Bankier A.T."/>
            <person name="Spriggs H.F."/>
            <person name="Fartmann B."/>
            <person name="Konfortov B.A."/>
            <person name="Madera M."/>
            <person name="Vogel C."/>
            <person name="Teichmann S.A."/>
            <person name="Ivens A."/>
            <person name="Dear P.H."/>
        </authorList>
    </citation>
    <scope>NUCLEOTIDE SEQUENCE [LARGE SCALE GENOMIC DNA]</scope>
    <source>
        <strain evidence="18 19">Iowa</strain>
    </source>
</reference>
<evidence type="ECO:0000256" key="1">
    <source>
        <dbReference type="ARBA" id="ARBA00004123"/>
    </source>
</evidence>
<dbReference type="VEuPathDB" id="CryptoDB:CPATCC_0014870"/>
<dbReference type="FunFam" id="1.10.274.100:FF:000008">
    <property type="entry name" value="DNA-directed RNA polymerase subunit"/>
    <property type="match status" value="1"/>
</dbReference>
<dbReference type="PANTHER" id="PTHR48446:SF1">
    <property type="entry name" value="DNA-DIRECTED RNA POLYMERASE SUBUNIT BETA' N-TERMINAL SECTION"/>
    <property type="match status" value="1"/>
</dbReference>
<dbReference type="Pfam" id="PF04997">
    <property type="entry name" value="RNA_pol_Rpb1_1"/>
    <property type="match status" value="1"/>
</dbReference>
<keyword evidence="10 14" id="KW-0804">Transcription</keyword>
<dbReference type="Gene3D" id="2.40.40.20">
    <property type="match status" value="1"/>
</dbReference>
<proteinExistence type="inferred from homology"/>
<feature type="region of interest" description="Disordered" evidence="16">
    <location>
        <begin position="989"/>
        <end position="1022"/>
    </location>
</feature>
<dbReference type="InterPro" id="IPR038120">
    <property type="entry name" value="Rpb1_funnel_sf"/>
</dbReference>
<dbReference type="InterPro" id="IPR042102">
    <property type="entry name" value="RNA_pol_Rpb1_3_sf"/>
</dbReference>
<evidence type="ECO:0000256" key="9">
    <source>
        <dbReference type="ARBA" id="ARBA00022842"/>
    </source>
</evidence>
<dbReference type="EMBL" id="BX538352">
    <property type="protein sequence ID" value="CAD98371.1"/>
    <property type="molecule type" value="Genomic_DNA"/>
</dbReference>
<evidence type="ECO:0000256" key="5">
    <source>
        <dbReference type="ARBA" id="ARBA00022679"/>
    </source>
</evidence>
<dbReference type="InterPro" id="IPR006592">
    <property type="entry name" value="RNA_pol_N"/>
</dbReference>
<evidence type="ECO:0000256" key="12">
    <source>
        <dbReference type="ARBA" id="ARBA00048552"/>
    </source>
</evidence>
<dbReference type="Gene3D" id="3.30.1490.180">
    <property type="entry name" value="RNA polymerase ii"/>
    <property type="match status" value="1"/>
</dbReference>
<evidence type="ECO:0000313" key="18">
    <source>
        <dbReference type="EMBL" id="CAD98371.1"/>
    </source>
</evidence>
<evidence type="ECO:0000256" key="4">
    <source>
        <dbReference type="ARBA" id="ARBA00022478"/>
    </source>
</evidence>
<evidence type="ECO:0000313" key="19">
    <source>
        <dbReference type="Proteomes" id="UP000242991"/>
    </source>
</evidence>
<dbReference type="GO" id="GO:0003899">
    <property type="term" value="F:DNA-directed RNA polymerase activity"/>
    <property type="evidence" value="ECO:0007669"/>
    <property type="project" value="UniProtKB-EC"/>
</dbReference>
<evidence type="ECO:0000256" key="6">
    <source>
        <dbReference type="ARBA" id="ARBA00022695"/>
    </source>
</evidence>
<dbReference type="GO" id="GO:0046872">
    <property type="term" value="F:metal ion binding"/>
    <property type="evidence" value="ECO:0007669"/>
    <property type="project" value="UniProtKB-KW"/>
</dbReference>
<evidence type="ECO:0000259" key="17">
    <source>
        <dbReference type="SMART" id="SM00663"/>
    </source>
</evidence>
<protein>
    <recommendedName>
        <fullName evidence="14">DNA-directed RNA polymerase subunit</fullName>
        <ecNumber evidence="14">2.7.7.6</ecNumber>
    </recommendedName>
</protein>
<dbReference type="Gene3D" id="1.10.150.390">
    <property type="match status" value="1"/>
</dbReference>
<name>A0A7G2HJ78_CRYPV</name>
<dbReference type="NCBIfam" id="NF006336">
    <property type="entry name" value="PRK08566.1"/>
    <property type="match status" value="1"/>
</dbReference>
<evidence type="ECO:0000256" key="3">
    <source>
        <dbReference type="ARBA" id="ARBA00011206"/>
    </source>
</evidence>
<dbReference type="PANTHER" id="PTHR48446">
    <property type="entry name" value="DNA-DIRECTED RNA POLYMERASE SUBUNIT BETA' N-TERMINAL SECTION"/>
    <property type="match status" value="1"/>
</dbReference>
<dbReference type="Gene3D" id="4.10.860.120">
    <property type="entry name" value="RNA polymerase II, clamp domain"/>
    <property type="match status" value="1"/>
</dbReference>
<comment type="catalytic activity">
    <reaction evidence="12 14">
        <text>RNA(n) + a ribonucleoside 5'-triphosphate = RNA(n+1) + diphosphate</text>
        <dbReference type="Rhea" id="RHEA:21248"/>
        <dbReference type="Rhea" id="RHEA-COMP:14527"/>
        <dbReference type="Rhea" id="RHEA-COMP:17342"/>
        <dbReference type="ChEBI" id="CHEBI:33019"/>
        <dbReference type="ChEBI" id="CHEBI:61557"/>
        <dbReference type="ChEBI" id="CHEBI:140395"/>
        <dbReference type="EC" id="2.7.7.6"/>
    </reaction>
</comment>
<dbReference type="GO" id="GO:0000428">
    <property type="term" value="C:DNA-directed RNA polymerase complex"/>
    <property type="evidence" value="ECO:0007669"/>
    <property type="project" value="UniProtKB-KW"/>
</dbReference>
<evidence type="ECO:0000256" key="14">
    <source>
        <dbReference type="RuleBase" id="RU004279"/>
    </source>
</evidence>
<evidence type="ECO:0000256" key="15">
    <source>
        <dbReference type="SAM" id="Coils"/>
    </source>
</evidence>
<evidence type="ECO:0000256" key="8">
    <source>
        <dbReference type="ARBA" id="ARBA00022833"/>
    </source>
</evidence>
<comment type="function">
    <text evidence="13">DNA-dependent RNA polymerase catalyzes the transcription of DNA into RNA using the four ribonucleoside triphosphates as substrates. Largest and catalytic core component of RNA polymerase III which synthesizes small RNAs, such as 5S rRNA and tRNAs. Forms the polymerase active center together with the second largest subunit. A single-stranded DNA template strand of the promoter is positioned within the central active site cleft of Pol III. A bridging helix emanates from RPC1 and crosses the cleft near the catalytic site and is thought to promote translocation of Pol III by acting as a ratchet that moves the RNA-DNA hybrid through the active site by switching from straight to bent conformations at each step of nucleotide addition.</text>
</comment>
<evidence type="ECO:0000256" key="2">
    <source>
        <dbReference type="ARBA" id="ARBA00006460"/>
    </source>
</evidence>
<dbReference type="Gene3D" id="6.20.50.80">
    <property type="match status" value="1"/>
</dbReference>
<evidence type="ECO:0000256" key="16">
    <source>
        <dbReference type="SAM" id="MobiDB-lite"/>
    </source>
</evidence>
<dbReference type="GO" id="GO:0006351">
    <property type="term" value="P:DNA-templated transcription"/>
    <property type="evidence" value="ECO:0007669"/>
    <property type="project" value="InterPro"/>
</dbReference>
<evidence type="ECO:0000256" key="13">
    <source>
        <dbReference type="ARBA" id="ARBA00058108"/>
    </source>
</evidence>
<accession>A0A7G2HJ78</accession>
<keyword evidence="4 14" id="KW-0240">DNA-directed RNA polymerase</keyword>
<comment type="subcellular location">
    <subcellularLocation>
        <location evidence="1">Nucleus</location>
    </subcellularLocation>
</comment>
<dbReference type="InterPro" id="IPR000722">
    <property type="entry name" value="RNA_pol_asu"/>
</dbReference>
<evidence type="ECO:0000256" key="7">
    <source>
        <dbReference type="ARBA" id="ARBA00022723"/>
    </source>
</evidence>
<feature type="compositionally biased region" description="Polar residues" evidence="16">
    <location>
        <begin position="1010"/>
        <end position="1019"/>
    </location>
</feature>
<dbReference type="Pfam" id="PF05000">
    <property type="entry name" value="RNA_pol_Rpb1_4"/>
    <property type="match status" value="1"/>
</dbReference>
<feature type="coiled-coil region" evidence="15">
    <location>
        <begin position="1091"/>
        <end position="1167"/>
    </location>
</feature>
<dbReference type="SMART" id="SM00663">
    <property type="entry name" value="RPOLA_N"/>
    <property type="match status" value="1"/>
</dbReference>
<dbReference type="InterPro" id="IPR007080">
    <property type="entry name" value="RNA_pol_Rpb1_1"/>
</dbReference>
<dbReference type="Proteomes" id="UP000242991">
    <property type="component" value="Chromosome 6"/>
</dbReference>
<sequence>MKRGGKTGVIHGNRGRNTTDLIAIFEEIQERKSKFNMSTIRTRIKVGDKELLIPKNVNLSKENVVNVFKRRNIEAVEFSAMGKDEIARSAHMEVLHREIYRPMTNIPLQGGVLDSRLGAHRADAQCSSCGGTLKTCGGHWGYIDLQQPVFHVGYFKHLYGVLCCICKSCGAFLLKGEEKRQHLARLKQSYSIAHSYRLQFRKLVERCKKVKTCPRCMSQQGQLRRTIRPTLDQFMKLTHTIKVDGKEYVEDLTPIFVQTLLERVPYQDLDILETFKPGNLLISRLPVPPNCIRPSVTMGESGSNEDDLTVILSEITDLNNIIKSQMKSGFQTFQLLGNWEFLQLQCTRLINADAPGVNQLLASKNIPKAGRGVCQRLKGKEGRFRGNLSGKRVDFSGRTVISPDPNIEVDEVVVPMIIAKKLTYPERVNAINIDSLREAVLNGHDIWPGACYVYKSNGSKSSLRYANRRVVSERLEIGDIVERHMKTGDIVLFNRQPSLHRLSIMSHKVVVMPWRTFRFNECACAPYNADFDGDEMNLHLPQNELARSESKHLMGLMNNLVTPRNGEPLIAATQDFLLGMYVLTGRDIFLTRDQFSQYCCHFSNGQIPMELPPPTILKPVELWTGKQVFNMILRPNSNEKERIDVSFELKERDYDSKSDLKDLCPNEGYVVVRHSELLAGAIGKKVLGGGSKEGLFFYILLENNAKKSSECMGRISRFVSRYLANKGMTIGIDDVTPNAELLVAKKNLLEDGYQRVQDEINSYEKGKLTPHPGLSLEDTLELKVKKILDDIRNEAGKASHISLPPSNKPLLMYLSGAKGQLINIAQMVACVGQQNVAGQRIQNGFTNRTLPHFKMNCVDGRSRGFVGNSFFSGLQPDEFFFHTMSGREGLVDTAVKTAETGYMQRRLVKALEDLCIKYDQTVRTSDGQIIQFIYGDDGLNPMLMEEKLELVNFGKLFKHIYSQTKVHSNFYFLFNNYLNFLENQPLKNDLNISENPKPSNSKRSKRKSSTNSCDSNSTMEETKNDRNIHRFKLLPPSNEVVNHLILLFENYLSNGSCELLNNSLAPAGTNDAHACTINTVDTGDFKKELIFDEIDDLLVQIEKKREEEERRIKKEKEEEERRRAKKKMGEGVIRSKLKRMVDIKEEEEDKEENLGKEEQMIKQEENIGVKVEQLEEQKLEDFQFSSDYCSQSISQIIFDPKYFENESKEIPKSVMDKLTTLKIWYTKNGLKWCRNNETCICMRNSVLAHYLIYNYLPIMDTNVPLIPFEMLKWMEFLIRMTRELVPSSLLVHQKISILESPTHQEKTHKLNIFSNNMRKFLVSHIEKISNYRKAQGEKEGLKLEDYMQIIEDFYNDSRLDSEWFMQILQHDPNVSRIASLGRSKELSEFSRYIRRFYSVIIPNSDNIETELGEKKQEEESLGGRKRSMEVGSFINAVNSSKRRIIDDEGEFGISSSTYSSEFKSIRYNPEYAITIRQLYEFIKASWSKYMKAITEPGEAVGAIAAQSIGEPGTQMTLKTFHFAGVASMNVTLGVPRIKEIINAATKILTPIIEAKLENDSDFNYAQIVKGSIVKTLLNEVVSDIEELYSPNGVFININLNEETIKGHYLDINAYTVRDSIVSHGPISKIKLKLEDIQVLDLWKLSILIGGGISQIGSSSNNINGTGNVNTLNTGIGNTMNVYFQTQLLKKGLQNVVVSGIPGIKRSVIRQDDKEDPITGEKRKCYSLAVEGYGLLKLMGINGIIGTTTVSNHVMEVREVLGIEAARKVIIQEVQKCMDAYSMDIDLRHIQLLADIMTFRGDVLGISRFGIQKMRTSTLMLASFEETNEHLFEAAFQNRVDPVFGVSECVIMGKPIKIGTGSFDILYNSPSNIQKSKLFLNGSKKDSVGRLSQFLSSIKKQTLPRDHC</sequence>
<dbReference type="Gene3D" id="1.10.132.30">
    <property type="match status" value="1"/>
</dbReference>